<sequence>MFFFLPLVCGVNSWDKPYKGNDAPPLYCPHCHNYSVQPVKRRQFFTVWFIPLVPIHWGNQLHCTICNWRQDFSDKEQLEKVIHQQQDLK</sequence>
<keyword evidence="2" id="KW-1185">Reference proteome</keyword>
<gene>
    <name evidence="1" type="ORF">RNJ44_03086</name>
</gene>
<accession>A0ABR4NYS2</accession>
<reference evidence="1 2" key="1">
    <citation type="submission" date="2024-05" db="EMBL/GenBank/DDBJ databases">
        <title>Long read based assembly of the Candida bracarensis genome reveals expanded adhesin content.</title>
        <authorList>
            <person name="Marcet-Houben M."/>
            <person name="Ksiezopolska E."/>
            <person name="Gabaldon T."/>
        </authorList>
    </citation>
    <scope>NUCLEOTIDE SEQUENCE [LARGE SCALE GENOMIC DNA]</scope>
    <source>
        <strain evidence="1 2">CBM6</strain>
    </source>
</reference>
<comment type="caution">
    <text evidence="1">The sequence shown here is derived from an EMBL/GenBank/DDBJ whole genome shotgun (WGS) entry which is preliminary data.</text>
</comment>
<dbReference type="PANTHER" id="PTHR28139">
    <property type="entry name" value="UPF0768 PROTEIN YBL029C-A"/>
    <property type="match status" value="1"/>
</dbReference>
<evidence type="ECO:0008006" key="3">
    <source>
        <dbReference type="Google" id="ProtNLM"/>
    </source>
</evidence>
<name>A0ABR4NYS2_9SACH</name>
<organism evidence="1 2">
    <name type="scientific">Nakaseomyces bracarensis</name>
    <dbReference type="NCBI Taxonomy" id="273131"/>
    <lineage>
        <taxon>Eukaryota</taxon>
        <taxon>Fungi</taxon>
        <taxon>Dikarya</taxon>
        <taxon>Ascomycota</taxon>
        <taxon>Saccharomycotina</taxon>
        <taxon>Saccharomycetes</taxon>
        <taxon>Saccharomycetales</taxon>
        <taxon>Saccharomycetaceae</taxon>
        <taxon>Nakaseomyces</taxon>
    </lineage>
</organism>
<protein>
    <recommendedName>
        <fullName evidence="3">Zinc-ribbon 15 domain-containing protein</fullName>
    </recommendedName>
</protein>
<dbReference type="EMBL" id="JBEVYD010000003">
    <property type="protein sequence ID" value="KAL3234324.1"/>
    <property type="molecule type" value="Genomic_DNA"/>
</dbReference>
<dbReference type="Proteomes" id="UP001623330">
    <property type="component" value="Unassembled WGS sequence"/>
</dbReference>
<proteinExistence type="predicted"/>
<evidence type="ECO:0000313" key="2">
    <source>
        <dbReference type="Proteomes" id="UP001623330"/>
    </source>
</evidence>
<evidence type="ECO:0000313" key="1">
    <source>
        <dbReference type="EMBL" id="KAL3234324.1"/>
    </source>
</evidence>
<dbReference type="PANTHER" id="PTHR28139:SF1">
    <property type="entry name" value="UPF0768 PROTEIN YBL029C-A"/>
    <property type="match status" value="1"/>
</dbReference>